<dbReference type="GO" id="GO:0008817">
    <property type="term" value="F:corrinoid adenosyltransferase activity"/>
    <property type="evidence" value="ECO:0007669"/>
    <property type="project" value="UniProtKB-UniRule"/>
</dbReference>
<comment type="catalytic activity">
    <reaction evidence="13 14">
        <text>2 cob(II)alamin + reduced [electron-transfer flavoprotein] + 2 ATP = 2 adenosylcob(III)alamin + 2 triphosphate + oxidized [electron-transfer flavoprotein] + 3 H(+)</text>
        <dbReference type="Rhea" id="RHEA:28671"/>
        <dbReference type="Rhea" id="RHEA-COMP:10685"/>
        <dbReference type="Rhea" id="RHEA-COMP:10686"/>
        <dbReference type="ChEBI" id="CHEBI:15378"/>
        <dbReference type="ChEBI" id="CHEBI:16304"/>
        <dbReference type="ChEBI" id="CHEBI:18036"/>
        <dbReference type="ChEBI" id="CHEBI:18408"/>
        <dbReference type="ChEBI" id="CHEBI:30616"/>
        <dbReference type="ChEBI" id="CHEBI:57692"/>
        <dbReference type="ChEBI" id="CHEBI:58307"/>
        <dbReference type="EC" id="2.5.1.17"/>
    </reaction>
</comment>
<evidence type="ECO:0000256" key="13">
    <source>
        <dbReference type="ARBA" id="ARBA00048692"/>
    </source>
</evidence>
<reference evidence="16 17" key="1">
    <citation type="submission" date="2009-04" db="EMBL/GenBank/DDBJ databases">
        <authorList>
            <person name="Qin X."/>
            <person name="Bachman B."/>
            <person name="Battles P."/>
            <person name="Bell A."/>
            <person name="Bess C."/>
            <person name="Bickham C."/>
            <person name="Chaboub L."/>
            <person name="Chen D."/>
            <person name="Coyle M."/>
            <person name="Deiros D.R."/>
            <person name="Dinh H."/>
            <person name="Forbes L."/>
            <person name="Fowler G."/>
            <person name="Francisco L."/>
            <person name="Fu Q."/>
            <person name="Gubbala S."/>
            <person name="Hale W."/>
            <person name="Han Y."/>
            <person name="Hemphill L."/>
            <person name="Highlander S.K."/>
            <person name="Hirani K."/>
            <person name="Hogues M."/>
            <person name="Jackson L."/>
            <person name="Jakkamsetti A."/>
            <person name="Javaid M."/>
            <person name="Jiang H."/>
            <person name="Korchina V."/>
            <person name="Kovar C."/>
            <person name="Lara F."/>
            <person name="Lee S."/>
            <person name="Mata R."/>
            <person name="Mathew T."/>
            <person name="Moen C."/>
            <person name="Morales K."/>
            <person name="Munidasa M."/>
            <person name="Nazareth L."/>
            <person name="Ngo R."/>
            <person name="Nguyen L."/>
            <person name="Okwuonu G."/>
            <person name="Ongeri F."/>
            <person name="Patil S."/>
            <person name="Petrosino J."/>
            <person name="Pham C."/>
            <person name="Pham P."/>
            <person name="Pu L.-L."/>
            <person name="Puazo M."/>
            <person name="Raj R."/>
            <person name="Reid J."/>
            <person name="Rouhana J."/>
            <person name="Saada N."/>
            <person name="Shang Y."/>
            <person name="Simmons D."/>
            <person name="Thornton R."/>
            <person name="Warren J."/>
            <person name="Weissenberger G."/>
            <person name="Zhang J."/>
            <person name="Zhang L."/>
            <person name="Zhou C."/>
            <person name="Zhu D."/>
            <person name="Muzny D."/>
            <person name="Worley K."/>
            <person name="Gibbs R."/>
        </authorList>
    </citation>
    <scope>NUCLEOTIDE SEQUENCE [LARGE SCALE GENOMIC DNA]</scope>
    <source>
        <strain evidence="16 17">ATCC 43531</strain>
    </source>
</reference>
<evidence type="ECO:0000256" key="1">
    <source>
        <dbReference type="ARBA" id="ARBA00005121"/>
    </source>
</evidence>
<dbReference type="PANTHER" id="PTHR12213">
    <property type="entry name" value="CORRINOID ADENOSYLTRANSFERASE"/>
    <property type="match status" value="1"/>
</dbReference>
<keyword evidence="5 14" id="KW-0169">Cobalamin biosynthesis</keyword>
<evidence type="ECO:0000256" key="6">
    <source>
        <dbReference type="ARBA" id="ARBA00022679"/>
    </source>
</evidence>
<keyword evidence="7 14" id="KW-0547">Nucleotide-binding</keyword>
<dbReference type="Gene3D" id="1.20.1200.10">
    <property type="entry name" value="Cobalamin adenosyltransferase-like"/>
    <property type="match status" value="1"/>
</dbReference>
<gene>
    <name evidence="16" type="ORF">HMPREF0908_1414</name>
</gene>
<feature type="domain" description="Cobalamin adenosyltransferase-like" evidence="15">
    <location>
        <begin position="17"/>
        <end position="174"/>
    </location>
</feature>
<dbReference type="GO" id="GO:0005524">
    <property type="term" value="F:ATP binding"/>
    <property type="evidence" value="ECO:0007669"/>
    <property type="project" value="UniProtKB-UniRule"/>
</dbReference>
<evidence type="ECO:0000256" key="11">
    <source>
        <dbReference type="ARBA" id="ARBA00033354"/>
    </source>
</evidence>
<evidence type="ECO:0000256" key="7">
    <source>
        <dbReference type="ARBA" id="ARBA00022741"/>
    </source>
</evidence>
<sequence>MIGCIYRQRRNMTMSVTTKTGDQGMTSLFTGERIAKDDMRVEVYGAVDSLGSTLGMARAFVTSPEVKERIYNLQKQLGVLMADFASRNKAPRITEEMVAGIEKSIADIEESLPELREFIIPGDKKSSAMLDLARTTARAAERHAWTLARRGSVAEIDLRYLNRLSDYIFILMRLEDQDKPNL</sequence>
<evidence type="ECO:0000256" key="5">
    <source>
        <dbReference type="ARBA" id="ARBA00022573"/>
    </source>
</evidence>
<evidence type="ECO:0000259" key="15">
    <source>
        <dbReference type="Pfam" id="PF01923"/>
    </source>
</evidence>
<dbReference type="Proteomes" id="UP000005309">
    <property type="component" value="Unassembled WGS sequence"/>
</dbReference>
<dbReference type="PANTHER" id="PTHR12213:SF0">
    <property type="entry name" value="CORRINOID ADENOSYLTRANSFERASE MMAB"/>
    <property type="match status" value="1"/>
</dbReference>
<protein>
    <recommendedName>
        <fullName evidence="4 14">Corrinoid adenosyltransferase</fullName>
        <ecNumber evidence="3 14">2.5.1.17</ecNumber>
    </recommendedName>
    <alternativeName>
        <fullName evidence="9 14">Cob(II)alamin adenosyltransferase</fullName>
    </alternativeName>
    <alternativeName>
        <fullName evidence="11 14">Cob(II)yrinic acid a,c-diamide adenosyltransferase</fullName>
    </alternativeName>
    <alternativeName>
        <fullName evidence="10 14">Cobinamide/cobalamin adenosyltransferase</fullName>
    </alternativeName>
</protein>
<evidence type="ECO:0000256" key="2">
    <source>
        <dbReference type="ARBA" id="ARBA00007487"/>
    </source>
</evidence>
<evidence type="ECO:0000256" key="10">
    <source>
        <dbReference type="ARBA" id="ARBA00033334"/>
    </source>
</evidence>
<proteinExistence type="inferred from homology"/>
<organism evidence="16 17">
    <name type="scientific">Selenomonas flueggei ATCC 43531</name>
    <dbReference type="NCBI Taxonomy" id="638302"/>
    <lineage>
        <taxon>Bacteria</taxon>
        <taxon>Bacillati</taxon>
        <taxon>Bacillota</taxon>
        <taxon>Negativicutes</taxon>
        <taxon>Selenomonadales</taxon>
        <taxon>Selenomonadaceae</taxon>
        <taxon>Selenomonas</taxon>
    </lineage>
</organism>
<dbReference type="GO" id="GO:0009236">
    <property type="term" value="P:cobalamin biosynthetic process"/>
    <property type="evidence" value="ECO:0007669"/>
    <property type="project" value="UniProtKB-UniRule"/>
</dbReference>
<dbReference type="SUPFAM" id="SSF89028">
    <property type="entry name" value="Cobalamin adenosyltransferase-like"/>
    <property type="match status" value="1"/>
</dbReference>
<evidence type="ECO:0000256" key="8">
    <source>
        <dbReference type="ARBA" id="ARBA00022840"/>
    </source>
</evidence>
<accession>C4V4H0</accession>
<dbReference type="UniPathway" id="UPA00148">
    <property type="reaction ID" value="UER00233"/>
</dbReference>
<comment type="pathway">
    <text evidence="1 14">Cofactor biosynthesis; adenosylcobalamin biosynthesis; adenosylcobalamin from cob(II)yrinate a,c-diamide: step 2/7.</text>
</comment>
<dbReference type="InterPro" id="IPR029499">
    <property type="entry name" value="PduO-typ"/>
</dbReference>
<evidence type="ECO:0000313" key="17">
    <source>
        <dbReference type="Proteomes" id="UP000005309"/>
    </source>
</evidence>
<keyword evidence="17" id="KW-1185">Reference proteome</keyword>
<evidence type="ECO:0000256" key="9">
    <source>
        <dbReference type="ARBA" id="ARBA00031529"/>
    </source>
</evidence>
<evidence type="ECO:0000313" key="16">
    <source>
        <dbReference type="EMBL" id="EEQ48434.1"/>
    </source>
</evidence>
<evidence type="ECO:0000256" key="3">
    <source>
        <dbReference type="ARBA" id="ARBA00012454"/>
    </source>
</evidence>
<dbReference type="EMBL" id="ACLA01000020">
    <property type="protein sequence ID" value="EEQ48434.1"/>
    <property type="molecule type" value="Genomic_DNA"/>
</dbReference>
<evidence type="ECO:0000256" key="12">
    <source>
        <dbReference type="ARBA" id="ARBA00048555"/>
    </source>
</evidence>
<dbReference type="AlphaFoldDB" id="C4V4H0"/>
<dbReference type="InterPro" id="IPR016030">
    <property type="entry name" value="CblAdoTrfase-like"/>
</dbReference>
<name>C4V4H0_9FIRM</name>
<dbReference type="STRING" id="638302.HMPREF0908_1414"/>
<dbReference type="InterPro" id="IPR036451">
    <property type="entry name" value="CblAdoTrfase-like_sf"/>
</dbReference>
<dbReference type="eggNOG" id="COG2096">
    <property type="taxonomic scope" value="Bacteria"/>
</dbReference>
<evidence type="ECO:0000256" key="14">
    <source>
        <dbReference type="RuleBase" id="RU366026"/>
    </source>
</evidence>
<dbReference type="NCBIfam" id="TIGR00636">
    <property type="entry name" value="PduO_Nterm"/>
    <property type="match status" value="1"/>
</dbReference>
<keyword evidence="6 14" id="KW-0808">Transferase</keyword>
<comment type="catalytic activity">
    <reaction evidence="12 14">
        <text>2 cob(II)yrinate a,c diamide + reduced [electron-transfer flavoprotein] + 2 ATP = 2 adenosylcob(III)yrinate a,c-diamide + 2 triphosphate + oxidized [electron-transfer flavoprotein] + 3 H(+)</text>
        <dbReference type="Rhea" id="RHEA:11528"/>
        <dbReference type="Rhea" id="RHEA-COMP:10685"/>
        <dbReference type="Rhea" id="RHEA-COMP:10686"/>
        <dbReference type="ChEBI" id="CHEBI:15378"/>
        <dbReference type="ChEBI" id="CHEBI:18036"/>
        <dbReference type="ChEBI" id="CHEBI:30616"/>
        <dbReference type="ChEBI" id="CHEBI:57692"/>
        <dbReference type="ChEBI" id="CHEBI:58307"/>
        <dbReference type="ChEBI" id="CHEBI:58503"/>
        <dbReference type="ChEBI" id="CHEBI:58537"/>
        <dbReference type="EC" id="2.5.1.17"/>
    </reaction>
</comment>
<dbReference type="EC" id="2.5.1.17" evidence="3 14"/>
<keyword evidence="8 14" id="KW-0067">ATP-binding</keyword>
<dbReference type="Pfam" id="PF01923">
    <property type="entry name" value="Cob_adeno_trans"/>
    <property type="match status" value="1"/>
</dbReference>
<comment type="similarity">
    <text evidence="2 14">Belongs to the Cob(I)alamin adenosyltransferase family.</text>
</comment>
<comment type="caution">
    <text evidence="16">The sequence shown here is derived from an EMBL/GenBank/DDBJ whole genome shotgun (WGS) entry which is preliminary data.</text>
</comment>
<dbReference type="HOGENOM" id="CLU_083486_0_1_9"/>
<evidence type="ECO:0000256" key="4">
    <source>
        <dbReference type="ARBA" id="ARBA00020963"/>
    </source>
</evidence>